<reference evidence="2" key="1">
    <citation type="submission" date="2020-10" db="EMBL/GenBank/DDBJ databases">
        <title>CRESS DNA virus dark matter in the feces of wild birds.</title>
        <authorList>
            <person name="Yang S."/>
            <person name="Zhang W."/>
        </authorList>
    </citation>
    <scope>NUCLEOTIDE SEQUENCE</scope>
    <source>
        <strain evidence="2">Gbt105gen13</strain>
    </source>
</reference>
<feature type="region of interest" description="Disordered" evidence="1">
    <location>
        <begin position="1"/>
        <end position="40"/>
    </location>
</feature>
<evidence type="ECO:0000313" key="2">
    <source>
        <dbReference type="EMBL" id="QVW56567.1"/>
    </source>
</evidence>
<accession>A0A8E7G1K8</accession>
<proteinExistence type="predicted"/>
<organism evidence="2">
    <name type="scientific">Turdus hortulorum Genomoviridae sp</name>
    <dbReference type="NCBI Taxonomy" id="2814995"/>
    <lineage>
        <taxon>Viruses</taxon>
        <taxon>Monodnaviria</taxon>
        <taxon>Shotokuvirae</taxon>
        <taxon>Cressdnaviricota</taxon>
        <taxon>Repensiviricetes</taxon>
        <taxon>Geplafuvirales</taxon>
        <taxon>Genomoviridae</taxon>
    </lineage>
</organism>
<name>A0A8E7G1K8_9VIRU</name>
<dbReference type="EMBL" id="MW183012">
    <property type="protein sequence ID" value="QVW56567.1"/>
    <property type="molecule type" value="Genomic_DNA"/>
</dbReference>
<sequence length="313" mass="34890">MAPRRYAAKRRFTGRKRATTTRGRRRRPTLKRTYRKKTSRKSLLNITSRKKRNTMLQYANTSTANGNPVATGPGPYLVNGANGTAVSIFTPTAMDIDNTVNVPNTITYDSARTATTCFIKGFSERIKIQTSTGRPWFWRRVVIRAKNRQLMSYSSSDTIVPTVGSPANPSYHETTQGMQRLFNNLSTSGGNQTITNLLGILFKGQVNTDWVDPMTAHVDTSRVDLVSDKVITVKSGNESGTVREFKMYYPYNHNLVYEDDESGAGKIGVFNSVFDKRGHGDMHIIDLFAPGVGGTAADLLNLTTSSTLYWHER</sequence>
<evidence type="ECO:0000256" key="1">
    <source>
        <dbReference type="SAM" id="MobiDB-lite"/>
    </source>
</evidence>
<protein>
    <submittedName>
        <fullName evidence="2">Capsid protein</fullName>
    </submittedName>
</protein>